<dbReference type="CDD" id="cd12797">
    <property type="entry name" value="M23_peptidase"/>
    <property type="match status" value="1"/>
</dbReference>
<feature type="domain" description="M23ase beta-sheet core" evidence="8">
    <location>
        <begin position="69"/>
        <end position="171"/>
    </location>
</feature>
<evidence type="ECO:0000313" key="9">
    <source>
        <dbReference type="EMBL" id="QTD47225.1"/>
    </source>
</evidence>
<feature type="compositionally biased region" description="Low complexity" evidence="7">
    <location>
        <begin position="1"/>
        <end position="16"/>
    </location>
</feature>
<dbReference type="InterPro" id="IPR050570">
    <property type="entry name" value="Cell_wall_metabolism_enzyme"/>
</dbReference>
<dbReference type="Pfam" id="PF01551">
    <property type="entry name" value="Peptidase_M23"/>
    <property type="match status" value="1"/>
</dbReference>
<feature type="compositionally biased region" description="Polar residues" evidence="7">
    <location>
        <begin position="17"/>
        <end position="27"/>
    </location>
</feature>
<dbReference type="KEGG" id="otd:J1M35_01290"/>
<dbReference type="InterPro" id="IPR011055">
    <property type="entry name" value="Dup_hybrid_motif"/>
</dbReference>
<feature type="region of interest" description="Disordered" evidence="7">
    <location>
        <begin position="1"/>
        <end position="35"/>
    </location>
</feature>
<evidence type="ECO:0000256" key="5">
    <source>
        <dbReference type="ARBA" id="ARBA00022833"/>
    </source>
</evidence>
<keyword evidence="3" id="KW-0479">Metal-binding</keyword>
<dbReference type="PANTHER" id="PTHR21666:SF288">
    <property type="entry name" value="CELL DIVISION PROTEIN YTFB"/>
    <property type="match status" value="1"/>
</dbReference>
<evidence type="ECO:0000256" key="4">
    <source>
        <dbReference type="ARBA" id="ARBA00022801"/>
    </source>
</evidence>
<keyword evidence="4" id="KW-0378">Hydrolase</keyword>
<dbReference type="InterPro" id="IPR016047">
    <property type="entry name" value="M23ase_b-sheet_dom"/>
</dbReference>
<evidence type="ECO:0000259" key="8">
    <source>
        <dbReference type="Pfam" id="PF01551"/>
    </source>
</evidence>
<organism evidence="9 10">
    <name type="scientific">Ottowia testudinis</name>
    <dbReference type="NCBI Taxonomy" id="2816950"/>
    <lineage>
        <taxon>Bacteria</taxon>
        <taxon>Pseudomonadati</taxon>
        <taxon>Pseudomonadota</taxon>
        <taxon>Betaproteobacteria</taxon>
        <taxon>Burkholderiales</taxon>
        <taxon>Comamonadaceae</taxon>
        <taxon>Ottowia</taxon>
    </lineage>
</organism>
<dbReference type="SUPFAM" id="SSF51261">
    <property type="entry name" value="Duplicated hybrid motif"/>
    <property type="match status" value="1"/>
</dbReference>
<evidence type="ECO:0000256" key="3">
    <source>
        <dbReference type="ARBA" id="ARBA00022723"/>
    </source>
</evidence>
<sequence>MAAQAAREAASRATQADSQAGGASNATAPPPSDDTARLAARHLTLPVQGVSPTQLRDTYTDARASGARRHDAIDIMAPEGTPVLAVEDGRIAKLFWSAGGGGTTLYQFDPGEQYAYYYAHLSRYADGLKEGQAVRRGQVIGYVGSSGNASPDAPHLHFAVFKLGPDKRWWQGEALNPYPLWRP</sequence>
<evidence type="ECO:0000256" key="1">
    <source>
        <dbReference type="ARBA" id="ARBA00001947"/>
    </source>
</evidence>
<keyword evidence="6" id="KW-0482">Metalloprotease</keyword>
<dbReference type="GO" id="GO:0006508">
    <property type="term" value="P:proteolysis"/>
    <property type="evidence" value="ECO:0007669"/>
    <property type="project" value="UniProtKB-KW"/>
</dbReference>
<dbReference type="GO" id="GO:0004222">
    <property type="term" value="F:metalloendopeptidase activity"/>
    <property type="evidence" value="ECO:0007669"/>
    <property type="project" value="TreeGrafter"/>
</dbReference>
<dbReference type="GO" id="GO:0046872">
    <property type="term" value="F:metal ion binding"/>
    <property type="evidence" value="ECO:0007669"/>
    <property type="project" value="UniProtKB-KW"/>
</dbReference>
<proteinExistence type="predicted"/>
<evidence type="ECO:0000256" key="2">
    <source>
        <dbReference type="ARBA" id="ARBA00022670"/>
    </source>
</evidence>
<keyword evidence="10" id="KW-1185">Reference proteome</keyword>
<protein>
    <submittedName>
        <fullName evidence="9">M23 family metallopeptidase</fullName>
    </submittedName>
</protein>
<comment type="cofactor">
    <cofactor evidence="1">
        <name>Zn(2+)</name>
        <dbReference type="ChEBI" id="CHEBI:29105"/>
    </cofactor>
</comment>
<dbReference type="Proteomes" id="UP000663903">
    <property type="component" value="Chromosome"/>
</dbReference>
<dbReference type="AlphaFoldDB" id="A0A975CJ20"/>
<evidence type="ECO:0000256" key="7">
    <source>
        <dbReference type="SAM" id="MobiDB-lite"/>
    </source>
</evidence>
<dbReference type="Gene3D" id="2.70.70.10">
    <property type="entry name" value="Glucose Permease (Domain IIA)"/>
    <property type="match status" value="1"/>
</dbReference>
<accession>A0A975CJ20</accession>
<reference evidence="9" key="1">
    <citation type="submission" date="2021-03" db="EMBL/GenBank/DDBJ databases">
        <title>Ottowia sp. 27C isolated from the cloaca of a Giant Asian pond turtle (Heosemys grandis).</title>
        <authorList>
            <person name="Spergser J."/>
            <person name="Busse H.-J."/>
        </authorList>
    </citation>
    <scope>NUCLEOTIDE SEQUENCE</scope>
    <source>
        <strain evidence="9">27C</strain>
    </source>
</reference>
<keyword evidence="5" id="KW-0862">Zinc</keyword>
<gene>
    <name evidence="9" type="ORF">J1M35_01290</name>
</gene>
<evidence type="ECO:0000256" key="6">
    <source>
        <dbReference type="ARBA" id="ARBA00023049"/>
    </source>
</evidence>
<dbReference type="PANTHER" id="PTHR21666">
    <property type="entry name" value="PEPTIDASE-RELATED"/>
    <property type="match status" value="1"/>
</dbReference>
<dbReference type="EMBL" id="CP071796">
    <property type="protein sequence ID" value="QTD47225.1"/>
    <property type="molecule type" value="Genomic_DNA"/>
</dbReference>
<evidence type="ECO:0000313" key="10">
    <source>
        <dbReference type="Proteomes" id="UP000663903"/>
    </source>
</evidence>
<keyword evidence="2" id="KW-0645">Protease</keyword>
<name>A0A975CJ20_9BURK</name>